<feature type="transmembrane region" description="Helical" evidence="6">
    <location>
        <begin position="379"/>
        <end position="397"/>
    </location>
</feature>
<evidence type="ECO:0000313" key="9">
    <source>
        <dbReference type="Proteomes" id="UP000076154"/>
    </source>
</evidence>
<sequence length="543" mass="57925">MGDEKQEAVIVTLPARDIQPVPKDFRFWTIIGVINLCYFLALLEATSISTALPTISSALHGNDFIWVGSAFNIAATAFMPMSGGLAQIFGRRPILLASLTMFGIGSLVCGVARSMNMLIAGRAVQGSGAAGLMSVSSIILSDIVALKERGAYNGLLQLTWCIAAGIGPAIGGALARSGAWRWLFYLNLPLVGIAIVLTVMFLHLKSPRDHVWLKLRAMDWVGSFLIISSSVSVAIALTWAGLSFGWSSPQVLVPLCVGLAGMVGFFVYEVRLCERPIVPLAAISNITSLSGYFQIFFAAVPFVALVFYLPVYFQACKGSSPLRSGIELFPLAFSVCPFSIFTGLSVTRTGRYRPQAWVGWVIIVLSMGLFGSVESTTRVSLVLGYQIIAGIGFGIVYSSTYFPVLAPLPLTVAAHSLAFFAFVRQFAGIWSVTIGGAILQNTIQTKLPSEFTAQFPGGAAVFYEVIAEIDAVDEPLRSEVRAAFGDALKLTWLVLTGVSGLGLISSLVMRGLPLHTTTDKDWGVKEKSGEGEVGTSSSSDGAN</sequence>
<dbReference type="Pfam" id="PF07690">
    <property type="entry name" value="MFS_1"/>
    <property type="match status" value="1"/>
</dbReference>
<dbReference type="PRINTS" id="PR01036">
    <property type="entry name" value="TCRTETB"/>
</dbReference>
<comment type="caution">
    <text evidence="8">The sequence shown here is derived from an EMBL/GenBank/DDBJ whole genome shotgun (WGS) entry which is preliminary data.</text>
</comment>
<feature type="transmembrane region" description="Helical" evidence="6">
    <location>
        <begin position="224"/>
        <end position="246"/>
    </location>
</feature>
<accession>A0A369K0D8</accession>
<feature type="transmembrane region" description="Helical" evidence="6">
    <location>
        <begin position="158"/>
        <end position="176"/>
    </location>
</feature>
<gene>
    <name evidence="8" type="primary">FUS6_0</name>
    <name evidence="8" type="ORF">Hypma_005053</name>
</gene>
<dbReference type="EMBL" id="LUEZ02000021">
    <property type="protein sequence ID" value="RDB27052.1"/>
    <property type="molecule type" value="Genomic_DNA"/>
</dbReference>
<keyword evidence="3 6" id="KW-1133">Transmembrane helix</keyword>
<dbReference type="InterPro" id="IPR020846">
    <property type="entry name" value="MFS_dom"/>
</dbReference>
<organism evidence="8 9">
    <name type="scientific">Hypsizygus marmoreus</name>
    <name type="common">White beech mushroom</name>
    <name type="synonym">Agaricus marmoreus</name>
    <dbReference type="NCBI Taxonomy" id="39966"/>
    <lineage>
        <taxon>Eukaryota</taxon>
        <taxon>Fungi</taxon>
        <taxon>Dikarya</taxon>
        <taxon>Basidiomycota</taxon>
        <taxon>Agaricomycotina</taxon>
        <taxon>Agaricomycetes</taxon>
        <taxon>Agaricomycetidae</taxon>
        <taxon>Agaricales</taxon>
        <taxon>Tricholomatineae</taxon>
        <taxon>Lyophyllaceae</taxon>
        <taxon>Hypsizygus</taxon>
    </lineage>
</organism>
<feature type="transmembrane region" description="Helical" evidence="6">
    <location>
        <begin position="94"/>
        <end position="115"/>
    </location>
</feature>
<dbReference type="OrthoDB" id="3437016at2759"/>
<dbReference type="Gene3D" id="1.20.1250.20">
    <property type="entry name" value="MFS general substrate transporter like domains"/>
    <property type="match status" value="2"/>
</dbReference>
<dbReference type="GO" id="GO:0005886">
    <property type="term" value="C:plasma membrane"/>
    <property type="evidence" value="ECO:0007669"/>
    <property type="project" value="TreeGrafter"/>
</dbReference>
<feature type="compositionally biased region" description="Basic and acidic residues" evidence="5">
    <location>
        <begin position="520"/>
        <end position="530"/>
    </location>
</feature>
<dbReference type="GO" id="GO:0022857">
    <property type="term" value="F:transmembrane transporter activity"/>
    <property type="evidence" value="ECO:0007669"/>
    <property type="project" value="InterPro"/>
</dbReference>
<dbReference type="AlphaFoldDB" id="A0A369K0D8"/>
<evidence type="ECO:0000256" key="6">
    <source>
        <dbReference type="SAM" id="Phobius"/>
    </source>
</evidence>
<evidence type="ECO:0000256" key="3">
    <source>
        <dbReference type="ARBA" id="ARBA00022989"/>
    </source>
</evidence>
<feature type="transmembrane region" description="Helical" evidence="6">
    <location>
        <begin position="490"/>
        <end position="509"/>
    </location>
</feature>
<protein>
    <submittedName>
        <fullName evidence="8">Efflux pump FUS6</fullName>
    </submittedName>
</protein>
<dbReference type="InterPro" id="IPR011701">
    <property type="entry name" value="MFS"/>
</dbReference>
<evidence type="ECO:0000256" key="4">
    <source>
        <dbReference type="ARBA" id="ARBA00023136"/>
    </source>
</evidence>
<evidence type="ECO:0000256" key="5">
    <source>
        <dbReference type="SAM" id="MobiDB-lite"/>
    </source>
</evidence>
<feature type="compositionally biased region" description="Low complexity" evidence="5">
    <location>
        <begin position="533"/>
        <end position="543"/>
    </location>
</feature>
<feature type="transmembrane region" description="Helical" evidence="6">
    <location>
        <begin position="25"/>
        <end position="43"/>
    </location>
</feature>
<feature type="transmembrane region" description="Helical" evidence="6">
    <location>
        <begin position="356"/>
        <end position="373"/>
    </location>
</feature>
<feature type="transmembrane region" description="Helical" evidence="6">
    <location>
        <begin position="325"/>
        <end position="344"/>
    </location>
</feature>
<keyword evidence="9" id="KW-1185">Reference proteome</keyword>
<dbReference type="InterPro" id="IPR036259">
    <property type="entry name" value="MFS_trans_sf"/>
</dbReference>
<evidence type="ECO:0000259" key="7">
    <source>
        <dbReference type="PROSITE" id="PS50850"/>
    </source>
</evidence>
<keyword evidence="2 6" id="KW-0812">Transmembrane</keyword>
<dbReference type="InParanoid" id="A0A369K0D8"/>
<reference evidence="8" key="1">
    <citation type="submission" date="2018-04" db="EMBL/GenBank/DDBJ databases">
        <title>Whole genome sequencing of Hypsizygus marmoreus.</title>
        <authorList>
            <person name="Choi I.-G."/>
            <person name="Min B."/>
            <person name="Kim J.-G."/>
            <person name="Kim S."/>
            <person name="Oh Y.-L."/>
            <person name="Kong W.-S."/>
            <person name="Park H."/>
            <person name="Jeong J."/>
            <person name="Song E.-S."/>
        </authorList>
    </citation>
    <scope>NUCLEOTIDE SEQUENCE [LARGE SCALE GENOMIC DNA]</scope>
    <source>
        <strain evidence="8">51987-8</strain>
    </source>
</reference>
<dbReference type="PROSITE" id="PS50850">
    <property type="entry name" value="MFS"/>
    <property type="match status" value="1"/>
</dbReference>
<dbReference type="PANTHER" id="PTHR23501:SF102">
    <property type="entry name" value="DRUG TRANSPORTER, PUTATIVE (AFU_ORTHOLOGUE AFUA_3G08530)-RELATED"/>
    <property type="match status" value="1"/>
</dbReference>
<dbReference type="PANTHER" id="PTHR23501">
    <property type="entry name" value="MAJOR FACILITATOR SUPERFAMILY"/>
    <property type="match status" value="1"/>
</dbReference>
<feature type="transmembrane region" description="Helical" evidence="6">
    <location>
        <begin position="291"/>
        <end position="313"/>
    </location>
</feature>
<feature type="transmembrane region" description="Helical" evidence="6">
    <location>
        <begin position="63"/>
        <end position="82"/>
    </location>
</feature>
<keyword evidence="4 6" id="KW-0472">Membrane</keyword>
<name>A0A369K0D8_HYPMA</name>
<feature type="transmembrane region" description="Helical" evidence="6">
    <location>
        <begin position="182"/>
        <end position="204"/>
    </location>
</feature>
<comment type="subcellular location">
    <subcellularLocation>
        <location evidence="1">Membrane</location>
        <topology evidence="1">Multi-pass membrane protein</topology>
    </subcellularLocation>
</comment>
<evidence type="ECO:0000256" key="2">
    <source>
        <dbReference type="ARBA" id="ARBA00022692"/>
    </source>
</evidence>
<dbReference type="Proteomes" id="UP000076154">
    <property type="component" value="Unassembled WGS sequence"/>
</dbReference>
<evidence type="ECO:0000313" key="8">
    <source>
        <dbReference type="EMBL" id="RDB27052.1"/>
    </source>
</evidence>
<feature type="region of interest" description="Disordered" evidence="5">
    <location>
        <begin position="520"/>
        <end position="543"/>
    </location>
</feature>
<feature type="transmembrane region" description="Helical" evidence="6">
    <location>
        <begin position="252"/>
        <end position="270"/>
    </location>
</feature>
<evidence type="ECO:0000256" key="1">
    <source>
        <dbReference type="ARBA" id="ARBA00004141"/>
    </source>
</evidence>
<proteinExistence type="predicted"/>
<dbReference type="STRING" id="39966.A0A369K0D8"/>
<dbReference type="SUPFAM" id="SSF103473">
    <property type="entry name" value="MFS general substrate transporter"/>
    <property type="match status" value="1"/>
</dbReference>
<feature type="domain" description="Major facilitator superfamily (MFS) profile" evidence="7">
    <location>
        <begin position="30"/>
        <end position="514"/>
    </location>
</feature>